<dbReference type="InterPro" id="IPR023635">
    <property type="entry name" value="Peptide_deformylase"/>
</dbReference>
<comment type="function">
    <text evidence="2">Removes the formyl group from the N-terminal Met of newly synthesized proteins. Requires at least a dipeptide for an efficient rate of reaction. N-terminal L-methionine is a prerequisite for activity but the enzyme has broad specificity at other positions.</text>
</comment>
<keyword evidence="2" id="KW-0648">Protein biosynthesis</keyword>
<dbReference type="SUPFAM" id="SSF56420">
    <property type="entry name" value="Peptide deformylase"/>
    <property type="match status" value="1"/>
</dbReference>
<dbReference type="PATRIC" id="fig|1122180.6.peg.518"/>
<dbReference type="OrthoDB" id="9804313at2"/>
<accession>A0A017HFA9</accession>
<dbReference type="Proteomes" id="UP000025047">
    <property type="component" value="Unassembled WGS sequence"/>
</dbReference>
<keyword evidence="2" id="KW-0408">Iron</keyword>
<dbReference type="PANTHER" id="PTHR10458">
    <property type="entry name" value="PEPTIDE DEFORMYLASE"/>
    <property type="match status" value="1"/>
</dbReference>
<keyword evidence="4" id="KW-1185">Reference proteome</keyword>
<dbReference type="Pfam" id="PF01327">
    <property type="entry name" value="Pep_deformylase"/>
    <property type="match status" value="1"/>
</dbReference>
<keyword evidence="2" id="KW-0479">Metal-binding</keyword>
<dbReference type="GO" id="GO:0042586">
    <property type="term" value="F:peptide deformylase activity"/>
    <property type="evidence" value="ECO:0007669"/>
    <property type="project" value="UniProtKB-UniRule"/>
</dbReference>
<dbReference type="GO" id="GO:0006412">
    <property type="term" value="P:translation"/>
    <property type="evidence" value="ECO:0007669"/>
    <property type="project" value="UniProtKB-UniRule"/>
</dbReference>
<dbReference type="EC" id="3.5.1.88" evidence="2"/>
<evidence type="ECO:0000256" key="1">
    <source>
        <dbReference type="ARBA" id="ARBA00010759"/>
    </source>
</evidence>
<feature type="binding site" evidence="2">
    <location>
        <position position="94"/>
    </location>
    <ligand>
        <name>Fe cation</name>
        <dbReference type="ChEBI" id="CHEBI:24875"/>
    </ligand>
</feature>
<dbReference type="Gene3D" id="3.90.45.10">
    <property type="entry name" value="Peptide deformylase"/>
    <property type="match status" value="1"/>
</dbReference>
<comment type="caution">
    <text evidence="3">The sequence shown here is derived from an EMBL/GenBank/DDBJ whole genome shotgun (WGS) entry which is preliminary data.</text>
</comment>
<organism evidence="3 4">
    <name type="scientific">Limimaricola hongkongensis DSM 17492</name>
    <dbReference type="NCBI Taxonomy" id="1122180"/>
    <lineage>
        <taxon>Bacteria</taxon>
        <taxon>Pseudomonadati</taxon>
        <taxon>Pseudomonadota</taxon>
        <taxon>Alphaproteobacteria</taxon>
        <taxon>Rhodobacterales</taxon>
        <taxon>Paracoccaceae</taxon>
        <taxon>Limimaricola</taxon>
    </lineage>
</organism>
<evidence type="ECO:0000313" key="4">
    <source>
        <dbReference type="Proteomes" id="UP000025047"/>
    </source>
</evidence>
<dbReference type="eggNOG" id="COG0242">
    <property type="taxonomic scope" value="Bacteria"/>
</dbReference>
<dbReference type="PANTHER" id="PTHR10458:SF22">
    <property type="entry name" value="PEPTIDE DEFORMYLASE"/>
    <property type="match status" value="1"/>
</dbReference>
<proteinExistence type="inferred from homology"/>
<feature type="binding site" evidence="2">
    <location>
        <position position="136"/>
    </location>
    <ligand>
        <name>Fe cation</name>
        <dbReference type="ChEBI" id="CHEBI:24875"/>
    </ligand>
</feature>
<feature type="active site" evidence="2">
    <location>
        <position position="137"/>
    </location>
</feature>
<evidence type="ECO:0000313" key="3">
    <source>
        <dbReference type="EMBL" id="EYD72990.1"/>
    </source>
</evidence>
<gene>
    <name evidence="2" type="primary">def</name>
    <name evidence="3" type="ORF">Lokhon_00515</name>
</gene>
<protein>
    <recommendedName>
        <fullName evidence="2">Peptide deformylase</fullName>
        <shortName evidence="2">PDF</shortName>
        <ecNumber evidence="2">3.5.1.88</ecNumber>
    </recommendedName>
    <alternativeName>
        <fullName evidence="2">Polypeptide deformylase</fullName>
    </alternativeName>
</protein>
<dbReference type="InterPro" id="IPR036821">
    <property type="entry name" value="Peptide_deformylase_sf"/>
</dbReference>
<comment type="similarity">
    <text evidence="1 2">Belongs to the polypeptide deformylase family.</text>
</comment>
<dbReference type="PIRSF" id="PIRSF004749">
    <property type="entry name" value="Pep_def"/>
    <property type="match status" value="1"/>
</dbReference>
<reference evidence="3 4" key="1">
    <citation type="submission" date="2013-03" db="EMBL/GenBank/DDBJ databases">
        <authorList>
            <person name="Fiebig A."/>
            <person name="Goeker M."/>
            <person name="Klenk H.-P.P."/>
        </authorList>
    </citation>
    <scope>NUCLEOTIDE SEQUENCE [LARGE SCALE GENOMIC DNA]</scope>
    <source>
        <strain evidence="3 4">DSM 17492</strain>
    </source>
</reference>
<sequence>MAVLDIVTHPAPVLRAKARPVALFDATLSQLAADMIETMYDAPGRGLAAPQVGLPMRIFVTDVDWRTGNPAPKVFVNPEIVEVSEETVLREEGCLSIPDTPCRVRRPARVTLTWQDLKGLGQEAVFEGIEATCVQHELDHLDGILCIDRHEEEDFS</sequence>
<evidence type="ECO:0000256" key="2">
    <source>
        <dbReference type="HAMAP-Rule" id="MF_00163"/>
    </source>
</evidence>
<dbReference type="CDD" id="cd00487">
    <property type="entry name" value="Pep_deformylase"/>
    <property type="match status" value="1"/>
</dbReference>
<dbReference type="RefSeq" id="WP_017927978.1">
    <property type="nucleotide sequence ID" value="NZ_KB822996.1"/>
</dbReference>
<dbReference type="EMBL" id="APGJ01000003">
    <property type="protein sequence ID" value="EYD72990.1"/>
    <property type="molecule type" value="Genomic_DNA"/>
</dbReference>
<feature type="binding site" evidence="2">
    <location>
        <position position="140"/>
    </location>
    <ligand>
        <name>Fe cation</name>
        <dbReference type="ChEBI" id="CHEBI:24875"/>
    </ligand>
</feature>
<dbReference type="NCBIfam" id="NF001159">
    <property type="entry name" value="PRK00150.1-3"/>
    <property type="match status" value="1"/>
</dbReference>
<dbReference type="HAMAP" id="MF_00163">
    <property type="entry name" value="Pep_deformylase"/>
    <property type="match status" value="1"/>
</dbReference>
<name>A0A017HFA9_9RHOB</name>
<dbReference type="PRINTS" id="PR01576">
    <property type="entry name" value="PDEFORMYLASE"/>
</dbReference>
<dbReference type="AlphaFoldDB" id="A0A017HFA9"/>
<comment type="cofactor">
    <cofactor evidence="2">
        <name>Fe(2+)</name>
        <dbReference type="ChEBI" id="CHEBI:29033"/>
    </cofactor>
    <text evidence="2">Binds 1 Fe(2+) ion.</text>
</comment>
<dbReference type="HOGENOM" id="CLU_061901_2_0_5"/>
<dbReference type="NCBIfam" id="TIGR00079">
    <property type="entry name" value="pept_deformyl"/>
    <property type="match status" value="1"/>
</dbReference>
<keyword evidence="2 3" id="KW-0378">Hydrolase</keyword>
<comment type="catalytic activity">
    <reaction evidence="2">
        <text>N-terminal N-formyl-L-methionyl-[peptide] + H2O = N-terminal L-methionyl-[peptide] + formate</text>
        <dbReference type="Rhea" id="RHEA:24420"/>
        <dbReference type="Rhea" id="RHEA-COMP:10639"/>
        <dbReference type="Rhea" id="RHEA-COMP:10640"/>
        <dbReference type="ChEBI" id="CHEBI:15377"/>
        <dbReference type="ChEBI" id="CHEBI:15740"/>
        <dbReference type="ChEBI" id="CHEBI:49298"/>
        <dbReference type="ChEBI" id="CHEBI:64731"/>
        <dbReference type="EC" id="3.5.1.88"/>
    </reaction>
</comment>
<dbReference type="GO" id="GO:0046872">
    <property type="term" value="F:metal ion binding"/>
    <property type="evidence" value="ECO:0007669"/>
    <property type="project" value="UniProtKB-KW"/>
</dbReference>
<dbReference type="STRING" id="1122180.Lokhon_00515"/>